<feature type="compositionally biased region" description="Acidic residues" evidence="1">
    <location>
        <begin position="11"/>
        <end position="22"/>
    </location>
</feature>
<feature type="region of interest" description="Disordered" evidence="1">
    <location>
        <begin position="1"/>
        <end position="22"/>
    </location>
</feature>
<keyword evidence="3" id="KW-1185">Reference proteome</keyword>
<organism evidence="2 3">
    <name type="scientific">Araneus ventricosus</name>
    <name type="common">Orbweaver spider</name>
    <name type="synonym">Epeira ventricosa</name>
    <dbReference type="NCBI Taxonomy" id="182803"/>
    <lineage>
        <taxon>Eukaryota</taxon>
        <taxon>Metazoa</taxon>
        <taxon>Ecdysozoa</taxon>
        <taxon>Arthropoda</taxon>
        <taxon>Chelicerata</taxon>
        <taxon>Arachnida</taxon>
        <taxon>Araneae</taxon>
        <taxon>Araneomorphae</taxon>
        <taxon>Entelegynae</taxon>
        <taxon>Araneoidea</taxon>
        <taxon>Araneidae</taxon>
        <taxon>Araneus</taxon>
    </lineage>
</organism>
<name>A0A4Y2TBK0_ARAVE</name>
<feature type="non-terminal residue" evidence="2">
    <location>
        <position position="1"/>
    </location>
</feature>
<gene>
    <name evidence="2" type="ORF">AVEN_200416_1</name>
</gene>
<accession>A0A4Y2TBK0</accession>
<proteinExistence type="predicted"/>
<sequence>MERLRKHVAEVEPDEDPDFENEENGLEDVLEEIFQIMELSASMIRNLKRTEVLEIKI</sequence>
<evidence type="ECO:0000313" key="2">
    <source>
        <dbReference type="EMBL" id="GBN98028.1"/>
    </source>
</evidence>
<dbReference type="AlphaFoldDB" id="A0A4Y2TBK0"/>
<dbReference type="EMBL" id="BGPR01027488">
    <property type="protein sequence ID" value="GBN98028.1"/>
    <property type="molecule type" value="Genomic_DNA"/>
</dbReference>
<comment type="caution">
    <text evidence="2">The sequence shown here is derived from an EMBL/GenBank/DDBJ whole genome shotgun (WGS) entry which is preliminary data.</text>
</comment>
<feature type="compositionally biased region" description="Basic and acidic residues" evidence="1">
    <location>
        <begin position="1"/>
        <end position="10"/>
    </location>
</feature>
<reference evidence="2 3" key="1">
    <citation type="journal article" date="2019" name="Sci. Rep.">
        <title>Orb-weaving spider Araneus ventricosus genome elucidates the spidroin gene catalogue.</title>
        <authorList>
            <person name="Kono N."/>
            <person name="Nakamura H."/>
            <person name="Ohtoshi R."/>
            <person name="Moran D.A.P."/>
            <person name="Shinohara A."/>
            <person name="Yoshida Y."/>
            <person name="Fujiwara M."/>
            <person name="Mori M."/>
            <person name="Tomita M."/>
            <person name="Arakawa K."/>
        </authorList>
    </citation>
    <scope>NUCLEOTIDE SEQUENCE [LARGE SCALE GENOMIC DNA]</scope>
</reference>
<evidence type="ECO:0000256" key="1">
    <source>
        <dbReference type="SAM" id="MobiDB-lite"/>
    </source>
</evidence>
<protein>
    <submittedName>
        <fullName evidence="2">Uncharacterized protein</fullName>
    </submittedName>
</protein>
<dbReference type="Proteomes" id="UP000499080">
    <property type="component" value="Unassembled WGS sequence"/>
</dbReference>
<evidence type="ECO:0000313" key="3">
    <source>
        <dbReference type="Proteomes" id="UP000499080"/>
    </source>
</evidence>